<evidence type="ECO:0000256" key="1">
    <source>
        <dbReference type="ARBA" id="ARBA00008007"/>
    </source>
</evidence>
<dbReference type="InterPro" id="IPR029057">
    <property type="entry name" value="PRTase-like"/>
</dbReference>
<evidence type="ECO:0000313" key="4">
    <source>
        <dbReference type="EMBL" id="CAG4885192.1"/>
    </source>
</evidence>
<keyword evidence="5" id="KW-1185">Reference proteome</keyword>
<dbReference type="InterPro" id="IPR044005">
    <property type="entry name" value="DZR_2"/>
</dbReference>
<dbReference type="Proteomes" id="UP000742786">
    <property type="component" value="Unassembled WGS sequence"/>
</dbReference>
<dbReference type="SUPFAM" id="SSF53271">
    <property type="entry name" value="PRTase-like"/>
    <property type="match status" value="1"/>
</dbReference>
<dbReference type="Gene3D" id="3.40.50.2020">
    <property type="match status" value="1"/>
</dbReference>
<evidence type="ECO:0000259" key="2">
    <source>
        <dbReference type="Pfam" id="PF00156"/>
    </source>
</evidence>
<sequence length="240" mass="26377">MVERLSIEGQQRQMWQRLLNRLLPQDCQLCGKPDAGDLLCTACLADLPRLPAGHCPLCALPAPAGAVCGGCLRHPPHFDATHASLVYAFPVDQLVQAFKYGHQLALAGLFARLMRNEPAIDADVMIPLPLSQQRLRERGFNQAVEIARPLARANGIALDLQATARVADTAAQAGLPWKERRANIRHAFECRMDLSDKSVVVVDDVMTSGATLDEFARILKLHGATRVTNWVLARTLKHEP</sequence>
<feature type="domain" description="Double zinc ribbon" evidence="3">
    <location>
        <begin position="18"/>
        <end position="72"/>
    </location>
</feature>
<evidence type="ECO:0000313" key="5">
    <source>
        <dbReference type="Proteomes" id="UP000742786"/>
    </source>
</evidence>
<gene>
    <name evidence="4" type="ORF">GTOL_13075</name>
</gene>
<organism evidence="4 5">
    <name type="scientific">Georgfuchsia toluolica</name>
    <dbReference type="NCBI Taxonomy" id="424218"/>
    <lineage>
        <taxon>Bacteria</taxon>
        <taxon>Pseudomonadati</taxon>
        <taxon>Pseudomonadota</taxon>
        <taxon>Betaproteobacteria</taxon>
        <taxon>Nitrosomonadales</taxon>
        <taxon>Sterolibacteriaceae</taxon>
        <taxon>Georgfuchsia</taxon>
    </lineage>
</organism>
<dbReference type="EMBL" id="CAJQUM010000001">
    <property type="protein sequence ID" value="CAG4885192.1"/>
    <property type="molecule type" value="Genomic_DNA"/>
</dbReference>
<comment type="similarity">
    <text evidence="1">Belongs to the ComF/GntX family.</text>
</comment>
<dbReference type="PANTHER" id="PTHR47505:SF1">
    <property type="entry name" value="DNA UTILIZATION PROTEIN YHGH"/>
    <property type="match status" value="1"/>
</dbReference>
<feature type="domain" description="Phosphoribosyltransferase" evidence="2">
    <location>
        <begin position="191"/>
        <end position="233"/>
    </location>
</feature>
<reference evidence="4" key="1">
    <citation type="submission" date="2021-04" db="EMBL/GenBank/DDBJ databases">
        <authorList>
            <person name="Hornung B."/>
        </authorList>
    </citation>
    <scope>NUCLEOTIDE SEQUENCE</scope>
    <source>
        <strain evidence="4">G5G6</strain>
    </source>
</reference>
<accession>A0A916NAB9</accession>
<dbReference type="Pfam" id="PF18912">
    <property type="entry name" value="DZR_2"/>
    <property type="match status" value="1"/>
</dbReference>
<evidence type="ECO:0000259" key="3">
    <source>
        <dbReference type="Pfam" id="PF18912"/>
    </source>
</evidence>
<comment type="caution">
    <text evidence="4">The sequence shown here is derived from an EMBL/GenBank/DDBJ whole genome shotgun (WGS) entry which is preliminary data.</text>
</comment>
<protein>
    <submittedName>
        <fullName evidence="4">Competence protein F</fullName>
    </submittedName>
</protein>
<dbReference type="Pfam" id="PF00156">
    <property type="entry name" value="Pribosyltran"/>
    <property type="match status" value="1"/>
</dbReference>
<dbReference type="InterPro" id="IPR000836">
    <property type="entry name" value="PRTase_dom"/>
</dbReference>
<proteinExistence type="inferred from homology"/>
<dbReference type="PANTHER" id="PTHR47505">
    <property type="entry name" value="DNA UTILIZATION PROTEIN YHGH"/>
    <property type="match status" value="1"/>
</dbReference>
<dbReference type="AlphaFoldDB" id="A0A916NAB9"/>
<name>A0A916NAB9_9PROT</name>
<dbReference type="InterPro" id="IPR051910">
    <property type="entry name" value="ComF/GntX_DNA_util-trans"/>
</dbReference>